<dbReference type="NCBIfam" id="TIGR04409">
    <property type="entry name" value="LptC_YrbK"/>
    <property type="match status" value="1"/>
</dbReference>
<keyword evidence="10" id="KW-1185">Reference proteome</keyword>
<dbReference type="RefSeq" id="WP_092671148.1">
    <property type="nucleotide sequence ID" value="NZ_FOGC01000001.1"/>
</dbReference>
<dbReference type="NCBIfam" id="NF008142">
    <property type="entry name" value="PRK10893.1"/>
    <property type="match status" value="1"/>
</dbReference>
<evidence type="ECO:0000313" key="9">
    <source>
        <dbReference type="EMBL" id="SEQ06891.1"/>
    </source>
</evidence>
<comment type="subcellular location">
    <subcellularLocation>
        <location evidence="6">Cell inner membrane</location>
        <topology evidence="6">Single-pass membrane protein</topology>
    </subcellularLocation>
</comment>
<dbReference type="GO" id="GO:0015221">
    <property type="term" value="F:lipopolysaccharide transmembrane transporter activity"/>
    <property type="evidence" value="ECO:0007669"/>
    <property type="project" value="InterPro"/>
</dbReference>
<keyword evidence="1 6" id="KW-1003">Cell membrane</keyword>
<dbReference type="InterPro" id="IPR010664">
    <property type="entry name" value="LipoPS_assembly_LptC-rel"/>
</dbReference>
<dbReference type="PIRSF" id="PIRSF028513">
    <property type="entry name" value="LptC"/>
    <property type="match status" value="1"/>
</dbReference>
<comment type="similarity">
    <text evidence="6 7">Belongs to the LptC family.</text>
</comment>
<dbReference type="EMBL" id="FOGC01000001">
    <property type="protein sequence ID" value="SEQ06891.1"/>
    <property type="molecule type" value="Genomic_DNA"/>
</dbReference>
<dbReference type="PANTHER" id="PTHR37481:SF1">
    <property type="entry name" value="LIPOPOLYSACCHARIDE EXPORT SYSTEM PROTEIN LPTC"/>
    <property type="match status" value="1"/>
</dbReference>
<evidence type="ECO:0000256" key="1">
    <source>
        <dbReference type="ARBA" id="ARBA00022475"/>
    </source>
</evidence>
<evidence type="ECO:0000256" key="6">
    <source>
        <dbReference type="HAMAP-Rule" id="MF_01915"/>
    </source>
</evidence>
<evidence type="ECO:0000256" key="7">
    <source>
        <dbReference type="PIRNR" id="PIRNR028513"/>
    </source>
</evidence>
<feature type="region of interest" description="Disordered" evidence="8">
    <location>
        <begin position="29"/>
        <end position="49"/>
    </location>
</feature>
<dbReference type="STRING" id="988801.SAMN05216522_10183"/>
<gene>
    <name evidence="6" type="primary">lptC</name>
    <name evidence="9" type="ORF">SAMN05216522_10183</name>
</gene>
<accession>A0A1H9D0H7</accession>
<dbReference type="AlphaFoldDB" id="A0A1H9D0H7"/>
<comment type="subunit">
    <text evidence="6">Component of the lipopolysaccharide transport and assembly complex. Interacts with LptA and the LptBFG transporter complex.</text>
</comment>
<dbReference type="GO" id="GO:0005886">
    <property type="term" value="C:plasma membrane"/>
    <property type="evidence" value="ECO:0007669"/>
    <property type="project" value="UniProtKB-SubCell"/>
</dbReference>
<comment type="function">
    <text evidence="6">Involved in the assembly of lipopolysaccharide (LPS). Required for the translocation of LPS from the inner membrane to the outer membrane. Facilitates the transfer of LPS from the inner membrane to the periplasmic protein LptA. Could be a docking site for LptA.</text>
</comment>
<proteinExistence type="inferred from homology"/>
<evidence type="ECO:0000313" key="10">
    <source>
        <dbReference type="Proteomes" id="UP000242515"/>
    </source>
</evidence>
<evidence type="ECO:0000256" key="3">
    <source>
        <dbReference type="ARBA" id="ARBA00022692"/>
    </source>
</evidence>
<dbReference type="GO" id="GO:0030288">
    <property type="term" value="C:outer membrane-bounded periplasmic space"/>
    <property type="evidence" value="ECO:0007669"/>
    <property type="project" value="TreeGrafter"/>
</dbReference>
<keyword evidence="2 6" id="KW-0997">Cell inner membrane</keyword>
<dbReference type="HAMAP" id="MF_01915">
    <property type="entry name" value="LPS_assembly_LptC"/>
    <property type="match status" value="1"/>
</dbReference>
<keyword evidence="3 6" id="KW-0812">Transmembrane</keyword>
<organism evidence="9 10">
    <name type="scientific">Rosenbergiella nectarea</name>
    <dbReference type="NCBI Taxonomy" id="988801"/>
    <lineage>
        <taxon>Bacteria</taxon>
        <taxon>Pseudomonadati</taxon>
        <taxon>Pseudomonadota</taxon>
        <taxon>Gammaproteobacteria</taxon>
        <taxon>Enterobacterales</taxon>
        <taxon>Erwiniaceae</taxon>
        <taxon>Rosenbergiella</taxon>
    </lineage>
</organism>
<dbReference type="Pfam" id="PF06835">
    <property type="entry name" value="LptC"/>
    <property type="match status" value="1"/>
</dbReference>
<keyword evidence="5 6" id="KW-0472">Membrane</keyword>
<dbReference type="GO" id="GO:0017089">
    <property type="term" value="F:glycolipid transfer activity"/>
    <property type="evidence" value="ECO:0007669"/>
    <property type="project" value="TreeGrafter"/>
</dbReference>
<protein>
    <recommendedName>
        <fullName evidence="6 7">Lipopolysaccharide export system protein LptC</fullName>
    </recommendedName>
</protein>
<dbReference type="Proteomes" id="UP000242515">
    <property type="component" value="Unassembled WGS sequence"/>
</dbReference>
<comment type="function">
    <text evidence="7">Required for the translocation of lipopolysaccharide (LPS) from the inner membrane to the outer membrane.</text>
</comment>
<dbReference type="PANTHER" id="PTHR37481">
    <property type="entry name" value="LIPOPOLYSACCHARIDE EXPORT SYSTEM PROTEIN LPTC"/>
    <property type="match status" value="1"/>
</dbReference>
<evidence type="ECO:0000256" key="2">
    <source>
        <dbReference type="ARBA" id="ARBA00022519"/>
    </source>
</evidence>
<dbReference type="InterPro" id="IPR052363">
    <property type="entry name" value="LPS_export_LptC"/>
</dbReference>
<evidence type="ECO:0000256" key="4">
    <source>
        <dbReference type="ARBA" id="ARBA00022989"/>
    </source>
</evidence>
<dbReference type="GO" id="GO:0043165">
    <property type="term" value="P:Gram-negative-bacterium-type cell outer membrane assembly"/>
    <property type="evidence" value="ECO:0007669"/>
    <property type="project" value="UniProtKB-UniRule"/>
</dbReference>
<reference evidence="10" key="1">
    <citation type="submission" date="2016-10" db="EMBL/GenBank/DDBJ databases">
        <authorList>
            <person name="Varghese N."/>
            <person name="Submissions S."/>
        </authorList>
    </citation>
    <scope>NUCLEOTIDE SEQUENCE [LARGE SCALE GENOMIC DNA]</scope>
    <source>
        <strain evidence="10">8N4</strain>
    </source>
</reference>
<evidence type="ECO:0000256" key="5">
    <source>
        <dbReference type="ARBA" id="ARBA00023136"/>
    </source>
</evidence>
<dbReference type="InterPro" id="IPR026265">
    <property type="entry name" value="LptC"/>
</dbReference>
<evidence type="ECO:0000256" key="8">
    <source>
        <dbReference type="SAM" id="MobiDB-lite"/>
    </source>
</evidence>
<sequence>MNNARKWITGLLAVVALVLIGWNITSSDNKNASPASNAQSPTYTSETSKTAVYNPQGSLAYRLVSEQVEYYNQQQLTWFIQPVLTTYDDSKRATWVLTADKAKLTQDRMLYLYGHVVVQSQLSDSRLQRLTTDSAEVNLVTQDVTSSDKVKLQGIGFESNGMKLRGNLRAKTADLLEKVNTSYEIQK</sequence>
<dbReference type="Gene3D" id="2.60.450.10">
    <property type="entry name" value="Lipopolysaccharide (LPS) transport protein A like domain"/>
    <property type="match status" value="1"/>
</dbReference>
<keyword evidence="4 6" id="KW-1133">Transmembrane helix</keyword>
<name>A0A1H9D0H7_9GAMM</name>
<dbReference type="OrthoDB" id="5659892at2"/>